<dbReference type="CDD" id="cd00130">
    <property type="entry name" value="PAS"/>
    <property type="match status" value="3"/>
</dbReference>
<evidence type="ECO:0000256" key="8">
    <source>
        <dbReference type="ARBA" id="ARBA00022833"/>
    </source>
</evidence>
<reference evidence="17 18" key="1">
    <citation type="submission" date="2014-04" db="EMBL/GenBank/DDBJ databases">
        <authorList>
            <consortium name="DOE Joint Genome Institute"/>
            <person name="Kuo A."/>
            <person name="Girlanda M."/>
            <person name="Perotto S."/>
            <person name="Kohler A."/>
            <person name="Nagy L.G."/>
            <person name="Floudas D."/>
            <person name="Copeland A."/>
            <person name="Barry K.W."/>
            <person name="Cichocki N."/>
            <person name="Veneault-Fourrey C."/>
            <person name="LaButti K."/>
            <person name="Lindquist E.A."/>
            <person name="Lipzen A."/>
            <person name="Lundell T."/>
            <person name="Morin E."/>
            <person name="Murat C."/>
            <person name="Sun H."/>
            <person name="Tunlid A."/>
            <person name="Henrissat B."/>
            <person name="Grigoriev I.V."/>
            <person name="Hibbett D.S."/>
            <person name="Martin F."/>
            <person name="Nordberg H.P."/>
            <person name="Cantor M.N."/>
            <person name="Hua S.X."/>
        </authorList>
    </citation>
    <scope>NUCLEOTIDE SEQUENCE [LARGE SCALE GENOMIC DNA]</scope>
    <source>
        <strain evidence="17 18">MUT 4182</strain>
    </source>
</reference>
<dbReference type="SMART" id="SM00086">
    <property type="entry name" value="PAC"/>
    <property type="match status" value="2"/>
</dbReference>
<keyword evidence="5" id="KW-0479">Metal-binding</keyword>
<keyword evidence="10" id="KW-0805">Transcription regulation</keyword>
<keyword evidence="6" id="KW-0677">Repeat</keyword>
<keyword evidence="11" id="KW-0238">DNA-binding</keyword>
<evidence type="ECO:0000256" key="4">
    <source>
        <dbReference type="ARBA" id="ARBA00022643"/>
    </source>
</evidence>
<evidence type="ECO:0000256" key="2">
    <source>
        <dbReference type="ARBA" id="ARBA00022606"/>
    </source>
</evidence>
<dbReference type="SMART" id="SM00091">
    <property type="entry name" value="PAS"/>
    <property type="match status" value="3"/>
</dbReference>
<keyword evidence="8" id="KW-0862">Zinc</keyword>
<dbReference type="OrthoDB" id="447251at2759"/>
<evidence type="ECO:0000256" key="15">
    <source>
        <dbReference type="SAM" id="MobiDB-lite"/>
    </source>
</evidence>
<evidence type="ECO:0000259" key="16">
    <source>
        <dbReference type="PROSITE" id="PS50112"/>
    </source>
</evidence>
<gene>
    <name evidence="17" type="ORF">M407DRAFT_74954</name>
</gene>
<dbReference type="InterPro" id="IPR001610">
    <property type="entry name" value="PAC"/>
</dbReference>
<keyword evidence="1" id="KW-0600">Photoreceptor protein</keyword>
<dbReference type="PANTHER" id="PTHR47429">
    <property type="entry name" value="PROTEIN TWIN LOV 1"/>
    <property type="match status" value="1"/>
</dbReference>
<evidence type="ECO:0000256" key="6">
    <source>
        <dbReference type="ARBA" id="ARBA00022737"/>
    </source>
</evidence>
<evidence type="ECO:0000256" key="1">
    <source>
        <dbReference type="ARBA" id="ARBA00022543"/>
    </source>
</evidence>
<protein>
    <recommendedName>
        <fullName evidence="16">PAS domain-containing protein</fullName>
    </recommendedName>
</protein>
<keyword evidence="2" id="KW-0716">Sensory transduction</keyword>
<dbReference type="GO" id="GO:0009881">
    <property type="term" value="F:photoreceptor activity"/>
    <property type="evidence" value="ECO:0007669"/>
    <property type="project" value="UniProtKB-KW"/>
</dbReference>
<evidence type="ECO:0000256" key="13">
    <source>
        <dbReference type="ARBA" id="ARBA00023163"/>
    </source>
</evidence>
<dbReference type="PANTHER" id="PTHR47429:SF7">
    <property type="entry name" value="GATA-FACTOR"/>
    <property type="match status" value="1"/>
</dbReference>
<keyword evidence="4" id="KW-0288">FMN</keyword>
<evidence type="ECO:0000256" key="12">
    <source>
        <dbReference type="ARBA" id="ARBA00023159"/>
    </source>
</evidence>
<evidence type="ECO:0000256" key="14">
    <source>
        <dbReference type="ARBA" id="ARBA00023170"/>
    </source>
</evidence>
<feature type="domain" description="PAS" evidence="16">
    <location>
        <begin position="83"/>
        <end position="117"/>
    </location>
</feature>
<name>A0A0C3KX75_9AGAM</name>
<dbReference type="FunFam" id="3.30.450.20:FF:000064">
    <property type="entry name" value="Vivid PAS protein VVD"/>
    <property type="match status" value="1"/>
</dbReference>
<organism evidence="17 18">
    <name type="scientific">Tulasnella calospora MUT 4182</name>
    <dbReference type="NCBI Taxonomy" id="1051891"/>
    <lineage>
        <taxon>Eukaryota</taxon>
        <taxon>Fungi</taxon>
        <taxon>Dikarya</taxon>
        <taxon>Basidiomycota</taxon>
        <taxon>Agaricomycotina</taxon>
        <taxon>Agaricomycetes</taxon>
        <taxon>Cantharellales</taxon>
        <taxon>Tulasnellaceae</taxon>
        <taxon>Tulasnella</taxon>
    </lineage>
</organism>
<accession>A0A0C3KX75</accession>
<keyword evidence="13" id="KW-0804">Transcription</keyword>
<dbReference type="PROSITE" id="PS50112">
    <property type="entry name" value="PAS"/>
    <property type="match status" value="2"/>
</dbReference>
<feature type="compositionally biased region" description="Pro residues" evidence="15">
    <location>
        <begin position="20"/>
        <end position="30"/>
    </location>
</feature>
<dbReference type="Gene3D" id="3.30.450.20">
    <property type="entry name" value="PAS domain"/>
    <property type="match status" value="3"/>
</dbReference>
<dbReference type="SUPFAM" id="SSF55785">
    <property type="entry name" value="PYP-like sensor domain (PAS domain)"/>
    <property type="match status" value="3"/>
</dbReference>
<dbReference type="Pfam" id="PF13426">
    <property type="entry name" value="PAS_9"/>
    <property type="match status" value="1"/>
</dbReference>
<dbReference type="HOGENOM" id="CLU_007918_3_0_1"/>
<dbReference type="InterPro" id="IPR035965">
    <property type="entry name" value="PAS-like_dom_sf"/>
</dbReference>
<evidence type="ECO:0000256" key="5">
    <source>
        <dbReference type="ARBA" id="ARBA00022723"/>
    </source>
</evidence>
<dbReference type="InterPro" id="IPR013655">
    <property type="entry name" value="PAS_fold_3"/>
</dbReference>
<keyword evidence="3" id="KW-0285">Flavoprotein</keyword>
<feature type="region of interest" description="Disordered" evidence="15">
    <location>
        <begin position="1"/>
        <end position="48"/>
    </location>
</feature>
<evidence type="ECO:0000256" key="9">
    <source>
        <dbReference type="ARBA" id="ARBA00022991"/>
    </source>
</evidence>
<keyword evidence="7" id="KW-0863">Zinc-finger</keyword>
<dbReference type="Proteomes" id="UP000054248">
    <property type="component" value="Unassembled WGS sequence"/>
</dbReference>
<dbReference type="GO" id="GO:0005634">
    <property type="term" value="C:nucleus"/>
    <property type="evidence" value="ECO:0007669"/>
    <property type="project" value="TreeGrafter"/>
</dbReference>
<dbReference type="STRING" id="1051891.A0A0C3KX75"/>
<dbReference type="EMBL" id="KN823030">
    <property type="protein sequence ID" value="KIO26038.1"/>
    <property type="molecule type" value="Genomic_DNA"/>
</dbReference>
<dbReference type="InterPro" id="IPR000014">
    <property type="entry name" value="PAS"/>
</dbReference>
<dbReference type="Pfam" id="PF08447">
    <property type="entry name" value="PAS_3"/>
    <property type="match status" value="1"/>
</dbReference>
<evidence type="ECO:0000256" key="7">
    <source>
        <dbReference type="ARBA" id="ARBA00022771"/>
    </source>
</evidence>
<keyword evidence="14" id="KW-0675">Receptor</keyword>
<evidence type="ECO:0000256" key="10">
    <source>
        <dbReference type="ARBA" id="ARBA00023015"/>
    </source>
</evidence>
<dbReference type="NCBIfam" id="TIGR00229">
    <property type="entry name" value="sensory_box"/>
    <property type="match status" value="1"/>
</dbReference>
<feature type="domain" description="PAS" evidence="16">
    <location>
        <begin position="278"/>
        <end position="337"/>
    </location>
</feature>
<sequence length="597" mass="65359">MPLPSSAALPHPDPIGDTTPPQPPPAPPQQPLSIPLPASEATGPNAPPLYSTTGFDMLGILARVASRPNPTIALGPVDFSCSFVVVDVRRYDHPIIYASPTFFKLTGYESTEVIGRNCRFLQAPDGAVEKGAARPFTDEAAVTHMKKCLTADKECQVNLMNYRKGGIPFLNLVSIIPITGDDSDEIQFHVGFQVDLVHQPQAILQTMRDGSYLVNYSTLAPTSRLQPNRLPIAHSSADPFGALSAQQRNLLTRMRTENPRPSVAEEEDQYLSEFNNMLIENCDDFIHVFSVKGILQYASPALLRELGYDAEDIIGKSISEIAHPQDLTPVLRQLKEASSIPESGKAPMRSALRTVQLLFRVKRKNSTMMWLESSGRLHVEAGKTRKSIIFSGRMRDISNLSWDVVERVDELAQSSVSGSSSAGEFWAKISTSTKLFVACDPYVKQLLGHDREELIGTSFLDLIATTAAKSLEDSLLKYIASPSQEPLILRTTLVSKDGQYTPAAAVFYRGQVSAPRASLKPAPAPSILAQFRVGSAASPGHRTSRHMPGALICEELDVARTTNWNYEVETVRHQNEKLRTEIGDLMSRISTAALVSA</sequence>
<evidence type="ECO:0000313" key="18">
    <source>
        <dbReference type="Proteomes" id="UP000054248"/>
    </source>
</evidence>
<dbReference type="GO" id="GO:0008270">
    <property type="term" value="F:zinc ion binding"/>
    <property type="evidence" value="ECO:0007669"/>
    <property type="project" value="UniProtKB-KW"/>
</dbReference>
<evidence type="ECO:0000313" key="17">
    <source>
        <dbReference type="EMBL" id="KIO26038.1"/>
    </source>
</evidence>
<reference evidence="18" key="2">
    <citation type="submission" date="2015-01" db="EMBL/GenBank/DDBJ databases">
        <title>Evolutionary Origins and Diversification of the Mycorrhizal Mutualists.</title>
        <authorList>
            <consortium name="DOE Joint Genome Institute"/>
            <consortium name="Mycorrhizal Genomics Consortium"/>
            <person name="Kohler A."/>
            <person name="Kuo A."/>
            <person name="Nagy L.G."/>
            <person name="Floudas D."/>
            <person name="Copeland A."/>
            <person name="Barry K.W."/>
            <person name="Cichocki N."/>
            <person name="Veneault-Fourrey C."/>
            <person name="LaButti K."/>
            <person name="Lindquist E.A."/>
            <person name="Lipzen A."/>
            <person name="Lundell T."/>
            <person name="Morin E."/>
            <person name="Murat C."/>
            <person name="Riley R."/>
            <person name="Ohm R."/>
            <person name="Sun H."/>
            <person name="Tunlid A."/>
            <person name="Henrissat B."/>
            <person name="Grigoriev I.V."/>
            <person name="Hibbett D.S."/>
            <person name="Martin F."/>
        </authorList>
    </citation>
    <scope>NUCLEOTIDE SEQUENCE [LARGE SCALE GENOMIC DNA]</scope>
    <source>
        <strain evidence="18">MUT 4182</strain>
    </source>
</reference>
<evidence type="ECO:0000256" key="3">
    <source>
        <dbReference type="ARBA" id="ARBA00022630"/>
    </source>
</evidence>
<dbReference type="GO" id="GO:0003677">
    <property type="term" value="F:DNA binding"/>
    <property type="evidence" value="ECO:0007669"/>
    <property type="project" value="UniProtKB-KW"/>
</dbReference>
<proteinExistence type="predicted"/>
<keyword evidence="12" id="KW-0010">Activator</keyword>
<keyword evidence="18" id="KW-1185">Reference proteome</keyword>
<keyword evidence="9" id="KW-0157">Chromophore</keyword>
<dbReference type="AlphaFoldDB" id="A0A0C3KX75"/>
<evidence type="ECO:0000256" key="11">
    <source>
        <dbReference type="ARBA" id="ARBA00023125"/>
    </source>
</evidence>